<feature type="domain" description="AB hydrolase-1" evidence="1">
    <location>
        <begin position="6"/>
        <end position="218"/>
    </location>
</feature>
<evidence type="ECO:0000259" key="1">
    <source>
        <dbReference type="Pfam" id="PF12697"/>
    </source>
</evidence>
<dbReference type="InterPro" id="IPR000073">
    <property type="entry name" value="AB_hydrolase_1"/>
</dbReference>
<dbReference type="EMBL" id="CAJPDQ010000002">
    <property type="protein sequence ID" value="CAF9905617.1"/>
    <property type="molecule type" value="Genomic_DNA"/>
</dbReference>
<dbReference type="PANTHER" id="PTHR37017">
    <property type="entry name" value="AB HYDROLASE-1 DOMAIN-CONTAINING PROTEIN-RELATED"/>
    <property type="match status" value="1"/>
</dbReference>
<dbReference type="SUPFAM" id="SSF53474">
    <property type="entry name" value="alpha/beta-Hydrolases"/>
    <property type="match status" value="1"/>
</dbReference>
<keyword evidence="3" id="KW-1185">Reference proteome</keyword>
<dbReference type="Pfam" id="PF12697">
    <property type="entry name" value="Abhydrolase_6"/>
    <property type="match status" value="1"/>
</dbReference>
<dbReference type="InterPro" id="IPR029058">
    <property type="entry name" value="AB_hydrolase_fold"/>
</dbReference>
<accession>A0A8H3HWR6</accession>
<evidence type="ECO:0000313" key="3">
    <source>
        <dbReference type="Proteomes" id="UP000664169"/>
    </source>
</evidence>
<comment type="caution">
    <text evidence="2">The sequence shown here is derived from an EMBL/GenBank/DDBJ whole genome shotgun (WGS) entry which is preliminary data.</text>
</comment>
<dbReference type="Gene3D" id="3.40.50.1820">
    <property type="entry name" value="alpha/beta hydrolase"/>
    <property type="match status" value="1"/>
</dbReference>
<organism evidence="2 3">
    <name type="scientific">Gomphillus americanus</name>
    <dbReference type="NCBI Taxonomy" id="1940652"/>
    <lineage>
        <taxon>Eukaryota</taxon>
        <taxon>Fungi</taxon>
        <taxon>Dikarya</taxon>
        <taxon>Ascomycota</taxon>
        <taxon>Pezizomycotina</taxon>
        <taxon>Lecanoromycetes</taxon>
        <taxon>OSLEUM clade</taxon>
        <taxon>Ostropomycetidae</taxon>
        <taxon>Ostropales</taxon>
        <taxon>Graphidaceae</taxon>
        <taxon>Gomphilloideae</taxon>
        <taxon>Gomphillus</taxon>
    </lineage>
</organism>
<dbReference type="PANTHER" id="PTHR37017:SF11">
    <property type="entry name" value="ESTERASE_LIPASE_THIOESTERASE DOMAIN-CONTAINING PROTEIN"/>
    <property type="match status" value="1"/>
</dbReference>
<gene>
    <name evidence="2" type="ORF">GOMPHAMPRED_003289</name>
</gene>
<dbReference type="AlphaFoldDB" id="A0A8H3HWR6"/>
<protein>
    <recommendedName>
        <fullName evidence="1">AB hydrolase-1 domain-containing protein</fullName>
    </recommendedName>
</protein>
<evidence type="ECO:0000313" key="2">
    <source>
        <dbReference type="EMBL" id="CAF9905617.1"/>
    </source>
</evidence>
<name>A0A8H3HWR6_9LECA</name>
<dbReference type="OrthoDB" id="1263307at2759"/>
<dbReference type="InterPro" id="IPR052897">
    <property type="entry name" value="Sec-Metab_Biosynth_Hydrolase"/>
</dbReference>
<dbReference type="Proteomes" id="UP000664169">
    <property type="component" value="Unassembled WGS sequence"/>
</dbReference>
<sequence length="241" mass="26429">MAKPTIVFVPGAWHTPTHYVAITSFFESKGYPVICNQNPSCGATDPKLDNNDDADAVHKSIEGVDGDVVVIMHSYGGVVGASAAAGARNVIGLIFIAAFVLPAGSSLQDAPEHDKSWLKLDLEKRTTMNIEPQRTLYQDVEESAAHRAISHLLPQNMASFGTPSKQTSWPDIPKIYALCTDDQIMPPHAQEIMIEQMGNWLEVKRMDTGHSPWMSKEDESNAWLLSAVEKLVAHKLKSNSH</sequence>
<reference evidence="2" key="1">
    <citation type="submission" date="2021-03" db="EMBL/GenBank/DDBJ databases">
        <authorList>
            <person name="Tagirdzhanova G."/>
        </authorList>
    </citation>
    <scope>NUCLEOTIDE SEQUENCE</scope>
</reference>
<proteinExistence type="predicted"/>